<dbReference type="InterPro" id="IPR022398">
    <property type="entry name" value="Peptidase_S8_His-AS"/>
</dbReference>
<dbReference type="PROSITE" id="PS00136">
    <property type="entry name" value="SUBTILASE_ASP"/>
    <property type="match status" value="1"/>
</dbReference>
<dbReference type="PANTHER" id="PTHR43806">
    <property type="entry name" value="PEPTIDASE S8"/>
    <property type="match status" value="1"/>
</dbReference>
<dbReference type="PROSITE" id="PS51892">
    <property type="entry name" value="SUBTILASE"/>
    <property type="match status" value="1"/>
</dbReference>
<feature type="active site" description="Charge relay system" evidence="5 6">
    <location>
        <position position="269"/>
    </location>
</feature>
<dbReference type="SUPFAM" id="SSF81296">
    <property type="entry name" value="E set domains"/>
    <property type="match status" value="1"/>
</dbReference>
<dbReference type="Gene3D" id="3.50.30.30">
    <property type="match status" value="1"/>
</dbReference>
<evidence type="ECO:0000256" key="6">
    <source>
        <dbReference type="PROSITE-ProRule" id="PRU01240"/>
    </source>
</evidence>
<dbReference type="GO" id="GO:0004252">
    <property type="term" value="F:serine-type endopeptidase activity"/>
    <property type="evidence" value="ECO:0007669"/>
    <property type="project" value="UniProtKB-UniRule"/>
</dbReference>
<evidence type="ECO:0000256" key="4">
    <source>
        <dbReference type="ARBA" id="ARBA00022825"/>
    </source>
</evidence>
<dbReference type="RefSeq" id="WP_197010217.1">
    <property type="nucleotide sequence ID" value="NZ_BAABES010000006.1"/>
</dbReference>
<dbReference type="InterPro" id="IPR014756">
    <property type="entry name" value="Ig_E-set"/>
</dbReference>
<keyword evidence="4 6" id="KW-0720">Serine protease</keyword>
<dbReference type="SUPFAM" id="SSF52025">
    <property type="entry name" value="PA domain"/>
    <property type="match status" value="1"/>
</dbReference>
<feature type="active site" description="Charge relay system" evidence="5 6">
    <location>
        <position position="444"/>
    </location>
</feature>
<evidence type="ECO:0000256" key="3">
    <source>
        <dbReference type="ARBA" id="ARBA00022801"/>
    </source>
</evidence>
<dbReference type="PROSITE" id="PS00137">
    <property type="entry name" value="SUBTILASE_HIS"/>
    <property type="match status" value="1"/>
</dbReference>
<evidence type="ECO:0000313" key="11">
    <source>
        <dbReference type="Proteomes" id="UP000614047"/>
    </source>
</evidence>
<proteinExistence type="inferred from homology"/>
<dbReference type="InterPro" id="IPR023827">
    <property type="entry name" value="Peptidase_S8_Asp-AS"/>
</dbReference>
<dbReference type="AlphaFoldDB" id="A0A931DBX5"/>
<name>A0A931DBX5_9ACTN</name>
<dbReference type="SUPFAM" id="SSF52743">
    <property type="entry name" value="Subtilisin-like"/>
    <property type="match status" value="1"/>
</dbReference>
<dbReference type="InterPro" id="IPR017296">
    <property type="entry name" value="Peptidase_S8A_SAM-P45"/>
</dbReference>
<dbReference type="EMBL" id="JADOUA010000001">
    <property type="protein sequence ID" value="MBG6087340.1"/>
    <property type="molecule type" value="Genomic_DNA"/>
</dbReference>
<dbReference type="PROSITE" id="PS00138">
    <property type="entry name" value="SUBTILASE_SER"/>
    <property type="match status" value="1"/>
</dbReference>
<dbReference type="Proteomes" id="UP000614047">
    <property type="component" value="Unassembled WGS sequence"/>
</dbReference>
<comment type="similarity">
    <text evidence="1 6 7">Belongs to the peptidase S8 family.</text>
</comment>
<comment type="caution">
    <text evidence="10">The sequence shown here is derived from an EMBL/GenBank/DDBJ whole genome shotgun (WGS) entry which is preliminary data.</text>
</comment>
<reference evidence="10" key="1">
    <citation type="submission" date="2020-11" db="EMBL/GenBank/DDBJ databases">
        <title>Sequencing the genomes of 1000 actinobacteria strains.</title>
        <authorList>
            <person name="Klenk H.-P."/>
        </authorList>
    </citation>
    <scope>NUCLEOTIDE SEQUENCE</scope>
    <source>
        <strain evidence="10">DSM 43175</strain>
    </source>
</reference>
<dbReference type="InterPro" id="IPR050131">
    <property type="entry name" value="Peptidase_S8_subtilisin-like"/>
</dbReference>
<dbReference type="InterPro" id="IPR015500">
    <property type="entry name" value="Peptidase_S8_subtilisin-rel"/>
</dbReference>
<dbReference type="Gene3D" id="3.40.50.200">
    <property type="entry name" value="Peptidase S8/S53 domain"/>
    <property type="match status" value="1"/>
</dbReference>
<keyword evidence="3 6" id="KW-0378">Hydrolase</keyword>
<accession>A0A931DBX5</accession>
<feature type="signal peptide" evidence="8">
    <location>
        <begin position="1"/>
        <end position="24"/>
    </location>
</feature>
<evidence type="ECO:0000313" key="10">
    <source>
        <dbReference type="EMBL" id="MBG6087340.1"/>
    </source>
</evidence>
<dbReference type="InterPro" id="IPR036852">
    <property type="entry name" value="Peptidase_S8/S53_dom_sf"/>
</dbReference>
<evidence type="ECO:0000256" key="2">
    <source>
        <dbReference type="ARBA" id="ARBA00022670"/>
    </source>
</evidence>
<dbReference type="GO" id="GO:0006508">
    <property type="term" value="P:proteolysis"/>
    <property type="evidence" value="ECO:0007669"/>
    <property type="project" value="UniProtKB-KW"/>
</dbReference>
<organism evidence="10 11">
    <name type="scientific">Actinomadura viridis</name>
    <dbReference type="NCBI Taxonomy" id="58110"/>
    <lineage>
        <taxon>Bacteria</taxon>
        <taxon>Bacillati</taxon>
        <taxon>Actinomycetota</taxon>
        <taxon>Actinomycetes</taxon>
        <taxon>Streptosporangiales</taxon>
        <taxon>Thermomonosporaceae</taxon>
        <taxon>Actinomadura</taxon>
    </lineage>
</organism>
<sequence>MRWLLRWTAIGVAGAVVVASGVPAGAETPPSGPAVPPAAGAALNGTPARITLITGDTVQLAEAAKGRFTASVQPAKGRERITFHTQEIDGGLRVLPEDVVPYLSAGILDRGLFDVTALARDGYDDRSTKRLPLIVQYAKGASARPQALAGATAVATLGSIGGAALSADKAGLDRFWGSLTGTPRSAGAATTFGAGIAKVWLDGRVRASLDRSVAQIGAPEAWKAGHDGRGVDVAVLDTGVDAAHPDLAGKVTAERNFTDDAGAGDGHGHGTHVASTIGGTGAGSGGRYKGVAPGANLLNGKVLNAGGIGLQSWIIEGMEWAARSGAEVINMSLGGEATDGTDPMSQAVNRLTEETGALFVIAAGNAGRDYSVGAPGAADAALTVGAVDRDDELASFSSRGPRIRDNAPKPEITAPGVRIVAARAAGTSMGEPVDDRHTAASGTSMATPHVAGAAAILAQARPQWRATRLKDALVSTARPNSRLNVHQQGGGRVDVARAASQDVHATGVIDLGFHEVGKAGAAVTEQISYTNATGSAVTLDLDVEVANLDNGTSEDDGITIGAESVTVPAGGTVQVPVVLDVAKLTRGMYGGRVTATGPGGVAVATSLAASVSAPIHTVTFSARDPQGALTPVPFVLFIGESRNSDASMHLPPWDLTRTIELEEGTYNLSSIVEHGVYNDDQSTFYIDPELKVDRDMELVIDARKGTPMRIETPRPSEQRGIFSYYTHRQMANGRRASLGVMHFDTVRRLHVTPTRPLEAGSFEFSSRWQMVAPVTEAKVHGVEGPLDVNLLHFSPTFDGRRGFRLAWAGSGTPEELAKANVRGAMALMAGDEQTPEQDQIAAAAKAGASAALIVRTPGFHPGTKWFPWNDREPIPSLVAGHDDGQRIIAAARSGKARMDLTLTVSSPYLYDVFHVQKDRVPPNMVHRVTKANTAQITTRYADNGGFPWAKEQRFGWRPWQEYSWNDHQRFVPTPMVREEWVSANDSLWQHRVHHMYTWDEMSPLPGGMQEAPRTYSPRARQKADWFTPVVRPAIPKGRPEAGATLRKDVMSLRIPEYVDATQSHYGVSGDDDDIVQARLWRDGTLVKELPDAKGDVQVGPDPAGYRLSLTTERKSQEWAWGTRTETTWDFRSGRPQGDEQQRLPLLQVDYRVPSDASGRVPGRSPHHLDLALRHQDGLAAPRGTAMTLQVSFDEGATWRAARLDRRDGDAYRATIPAGKGTVSLRVQARDASGNAVTQSVIRAYGLS</sequence>
<gene>
    <name evidence="10" type="ORF">IW256_001453</name>
</gene>
<dbReference type="PANTHER" id="PTHR43806:SF65">
    <property type="entry name" value="SERINE PROTEASE APRX"/>
    <property type="match status" value="1"/>
</dbReference>
<evidence type="ECO:0000256" key="1">
    <source>
        <dbReference type="ARBA" id="ARBA00011073"/>
    </source>
</evidence>
<evidence type="ECO:0000256" key="7">
    <source>
        <dbReference type="RuleBase" id="RU003355"/>
    </source>
</evidence>
<evidence type="ECO:0000256" key="5">
    <source>
        <dbReference type="PIRSR" id="PIRSR615500-1"/>
    </source>
</evidence>
<dbReference type="InterPro" id="IPR000209">
    <property type="entry name" value="Peptidase_S8/S53_dom"/>
</dbReference>
<protein>
    <submittedName>
        <fullName evidence="10">Subtilisin family serine protease</fullName>
    </submittedName>
</protein>
<dbReference type="Pfam" id="PF00082">
    <property type="entry name" value="Peptidase_S8"/>
    <property type="match status" value="1"/>
</dbReference>
<dbReference type="InterPro" id="IPR046450">
    <property type="entry name" value="PA_dom_sf"/>
</dbReference>
<evidence type="ECO:0000256" key="8">
    <source>
        <dbReference type="SAM" id="SignalP"/>
    </source>
</evidence>
<evidence type="ECO:0000259" key="9">
    <source>
        <dbReference type="Pfam" id="PF00082"/>
    </source>
</evidence>
<feature type="domain" description="Peptidase S8/S53" evidence="9">
    <location>
        <begin position="228"/>
        <end position="484"/>
    </location>
</feature>
<keyword evidence="2 6" id="KW-0645">Protease</keyword>
<feature type="active site" description="Charge relay system" evidence="5 6">
    <location>
        <position position="237"/>
    </location>
</feature>
<keyword evidence="11" id="KW-1185">Reference proteome</keyword>
<dbReference type="InterPro" id="IPR023828">
    <property type="entry name" value="Peptidase_S8_Ser-AS"/>
</dbReference>
<feature type="chain" id="PRO_5039635009" evidence="8">
    <location>
        <begin position="25"/>
        <end position="1247"/>
    </location>
</feature>
<dbReference type="PIRSF" id="PIRSF037852">
    <property type="entry name" value="Subtilisin_rel_SAV5721"/>
    <property type="match status" value="1"/>
</dbReference>
<keyword evidence="8" id="KW-0732">Signal</keyword>
<dbReference type="PRINTS" id="PR00723">
    <property type="entry name" value="SUBTILISIN"/>
</dbReference>